<comment type="similarity">
    <text evidence="1">Belongs to the ATP-dependent AMP-binding enzyme family.</text>
</comment>
<evidence type="ECO:0000313" key="5">
    <source>
        <dbReference type="EMBL" id="NKE72468.1"/>
    </source>
</evidence>
<feature type="domain" description="AMP-dependent synthetase/ligase" evidence="3">
    <location>
        <begin position="31"/>
        <end position="416"/>
    </location>
</feature>
<comment type="caution">
    <text evidence="5">The sequence shown here is derived from an EMBL/GenBank/DDBJ whole genome shotgun (WGS) entry which is preliminary data.</text>
</comment>
<evidence type="ECO:0000259" key="4">
    <source>
        <dbReference type="Pfam" id="PF13193"/>
    </source>
</evidence>
<accession>A0A7X6DSY7</accession>
<evidence type="ECO:0000259" key="3">
    <source>
        <dbReference type="Pfam" id="PF00501"/>
    </source>
</evidence>
<dbReference type="PROSITE" id="PS00455">
    <property type="entry name" value="AMP_BINDING"/>
    <property type="match status" value="1"/>
</dbReference>
<dbReference type="Pfam" id="PF00501">
    <property type="entry name" value="AMP-binding"/>
    <property type="match status" value="1"/>
</dbReference>
<proteinExistence type="inferred from homology"/>
<keyword evidence="6" id="KW-1185">Reference proteome</keyword>
<dbReference type="InterPro" id="IPR020845">
    <property type="entry name" value="AMP-binding_CS"/>
</dbReference>
<evidence type="ECO:0000256" key="1">
    <source>
        <dbReference type="ARBA" id="ARBA00006432"/>
    </source>
</evidence>
<dbReference type="InterPro" id="IPR050237">
    <property type="entry name" value="ATP-dep_AMP-bd_enzyme"/>
</dbReference>
<dbReference type="GO" id="GO:0016877">
    <property type="term" value="F:ligase activity, forming carbon-sulfur bonds"/>
    <property type="evidence" value="ECO:0007669"/>
    <property type="project" value="UniProtKB-ARBA"/>
</dbReference>
<dbReference type="Proteomes" id="UP000534783">
    <property type="component" value="Unassembled WGS sequence"/>
</dbReference>
<dbReference type="InterPro" id="IPR042099">
    <property type="entry name" value="ANL_N_sf"/>
</dbReference>
<dbReference type="InterPro" id="IPR025110">
    <property type="entry name" value="AMP-bd_C"/>
</dbReference>
<sequence length="559" mass="62976">MDRPWLKFYEPSVPANLQYPPVPLHQLLIESTKKYPNQNAILFYGKGMTYRELDEETNRFAQALQKLGVRKGDRVAVMLPNIPQCVIAYYGALKIGAIVVMTNPLYVERELQIQLADSGAETIVALDFFYPRIEKAKQGTALKNIILTSVRDKLPWLLSLLYPIKAKKEGQWIHVEKKPPIYDMMEIMRQAPSSPPDVQVTETDLALLQYTGGTTGIPKGVMLTHKNMVANALQCRHWMPTLEEGNEVFLAVVPFFHVYGMSACMNLSIYLGTTLVLLPRFVTKDVLHAIQKTRSTIFMGVQAMYVAINNFPNVKQYNLSSIKVCISGAGPLHVEVQRQFETLTGGKLVEGYGLSEAAPVTHANPIHGKRKPGSIGLPFPDTEVKVVDIETGTQPLPIGEVGELIVQGPQVMQGYWQKSEETNAVLRNGWLHTGDMAKMDDEGYFFIVDRKKDMIKTRGENVYPREVEEVLFRHPKVKDAVVVGLPDSFSGEKIKAYLILKEGESATAEEVLTFCRTELSKFKVPQEIEFRKELPKTIIGKVLRRVLIDEEMKKLKESK</sequence>
<keyword evidence="2 5" id="KW-0436">Ligase</keyword>
<dbReference type="InterPro" id="IPR000873">
    <property type="entry name" value="AMP-dep_synth/lig_dom"/>
</dbReference>
<dbReference type="Gene3D" id="3.30.300.30">
    <property type="match status" value="1"/>
</dbReference>
<dbReference type="RefSeq" id="WP_168062134.1">
    <property type="nucleotide sequence ID" value="NZ_VTOW01000003.1"/>
</dbReference>
<dbReference type="FunFam" id="3.40.50.12780:FF:000003">
    <property type="entry name" value="Long-chain-fatty-acid--CoA ligase FadD"/>
    <property type="match status" value="1"/>
</dbReference>
<gene>
    <name evidence="5" type="ORF">MNODULE_17090</name>
</gene>
<dbReference type="PANTHER" id="PTHR43767">
    <property type="entry name" value="LONG-CHAIN-FATTY-ACID--COA LIGASE"/>
    <property type="match status" value="1"/>
</dbReference>
<dbReference type="SUPFAM" id="SSF56801">
    <property type="entry name" value="Acetyl-CoA synthetase-like"/>
    <property type="match status" value="1"/>
</dbReference>
<dbReference type="InterPro" id="IPR045851">
    <property type="entry name" value="AMP-bd_C_sf"/>
</dbReference>
<dbReference type="AlphaFoldDB" id="A0A7X6DSY7"/>
<dbReference type="Gene3D" id="3.40.50.12780">
    <property type="entry name" value="N-terminal domain of ligase-like"/>
    <property type="match status" value="1"/>
</dbReference>
<dbReference type="PANTHER" id="PTHR43767:SF12">
    <property type="entry name" value="AMP-DEPENDENT SYNTHETASE AND LIGASE"/>
    <property type="match status" value="1"/>
</dbReference>
<dbReference type="CDD" id="cd05936">
    <property type="entry name" value="FC-FACS_FadD_like"/>
    <property type="match status" value="1"/>
</dbReference>
<name>A0A7X6DSY7_9BACT</name>
<dbReference type="Pfam" id="PF13193">
    <property type="entry name" value="AMP-binding_C"/>
    <property type="match status" value="1"/>
</dbReference>
<dbReference type="EMBL" id="VTOW01000003">
    <property type="protein sequence ID" value="NKE72468.1"/>
    <property type="molecule type" value="Genomic_DNA"/>
</dbReference>
<evidence type="ECO:0000313" key="6">
    <source>
        <dbReference type="Proteomes" id="UP000534783"/>
    </source>
</evidence>
<reference evidence="5 6" key="1">
    <citation type="journal article" date="2020" name="Nature">
        <title>Bacterial chemolithoautotrophy via manganese oxidation.</title>
        <authorList>
            <person name="Yu H."/>
            <person name="Leadbetter J.R."/>
        </authorList>
    </citation>
    <scope>NUCLEOTIDE SEQUENCE [LARGE SCALE GENOMIC DNA]</scope>
    <source>
        <strain evidence="5 6">Mn-1</strain>
    </source>
</reference>
<feature type="domain" description="AMP-binding enzyme C-terminal" evidence="4">
    <location>
        <begin position="466"/>
        <end position="541"/>
    </location>
</feature>
<protein>
    <submittedName>
        <fullName evidence="5">Long-chain fatty acid--CoA ligase</fullName>
    </submittedName>
</protein>
<evidence type="ECO:0000256" key="2">
    <source>
        <dbReference type="ARBA" id="ARBA00022598"/>
    </source>
</evidence>
<dbReference type="FunFam" id="3.30.300.30:FF:000008">
    <property type="entry name" value="2,3-dihydroxybenzoate-AMP ligase"/>
    <property type="match status" value="1"/>
</dbReference>
<organism evidence="5 6">
    <name type="scientific">Candidatus Manganitrophus noduliformans</name>
    <dbReference type="NCBI Taxonomy" id="2606439"/>
    <lineage>
        <taxon>Bacteria</taxon>
        <taxon>Pseudomonadati</taxon>
        <taxon>Nitrospirota</taxon>
        <taxon>Nitrospiria</taxon>
        <taxon>Candidatus Troglogloeales</taxon>
        <taxon>Candidatus Manganitrophaceae</taxon>
        <taxon>Candidatus Manganitrophus</taxon>
    </lineage>
</organism>